<dbReference type="GO" id="GO:0106300">
    <property type="term" value="P:protein-DNA covalent cross-linking repair"/>
    <property type="evidence" value="ECO:0007669"/>
    <property type="project" value="InterPro"/>
</dbReference>
<dbReference type="InterPro" id="IPR036590">
    <property type="entry name" value="SRAP-like"/>
</dbReference>
<evidence type="ECO:0000256" key="4">
    <source>
        <dbReference type="ARBA" id="ARBA00022801"/>
    </source>
</evidence>
<dbReference type="RefSeq" id="WP_117118751.1">
    <property type="nucleotide sequence ID" value="NZ_BFBY01000013.1"/>
</dbReference>
<evidence type="ECO:0000256" key="3">
    <source>
        <dbReference type="ARBA" id="ARBA00022763"/>
    </source>
</evidence>
<evidence type="ECO:0000256" key="8">
    <source>
        <dbReference type="RuleBase" id="RU364100"/>
    </source>
</evidence>
<keyword evidence="5" id="KW-0190">Covalent protein-DNA linkage</keyword>
<evidence type="ECO:0000256" key="6">
    <source>
        <dbReference type="ARBA" id="ARBA00023125"/>
    </source>
</evidence>
<name>A0A2Z6TEE0_9LACO</name>
<evidence type="ECO:0000256" key="1">
    <source>
        <dbReference type="ARBA" id="ARBA00008136"/>
    </source>
</evidence>
<dbReference type="GO" id="GO:0016829">
    <property type="term" value="F:lyase activity"/>
    <property type="evidence" value="ECO:0007669"/>
    <property type="project" value="UniProtKB-KW"/>
</dbReference>
<dbReference type="SUPFAM" id="SSF143081">
    <property type="entry name" value="BB1717-like"/>
    <property type="match status" value="1"/>
</dbReference>
<comment type="caution">
    <text evidence="9">The sequence shown here is derived from an EMBL/GenBank/DDBJ whole genome shotgun (WGS) entry which is preliminary data.</text>
</comment>
<proteinExistence type="inferred from homology"/>
<keyword evidence="3" id="KW-0227">DNA damage</keyword>
<keyword evidence="6" id="KW-0238">DNA-binding</keyword>
<accession>A0A2Z6TEE0</accession>
<evidence type="ECO:0000256" key="2">
    <source>
        <dbReference type="ARBA" id="ARBA00022670"/>
    </source>
</evidence>
<dbReference type="GO" id="GO:0003697">
    <property type="term" value="F:single-stranded DNA binding"/>
    <property type="evidence" value="ECO:0007669"/>
    <property type="project" value="InterPro"/>
</dbReference>
<dbReference type="EMBL" id="BFBY01000013">
    <property type="protein sequence ID" value="GBG05425.1"/>
    <property type="molecule type" value="Genomic_DNA"/>
</dbReference>
<dbReference type="InterPro" id="IPR003738">
    <property type="entry name" value="SRAP"/>
</dbReference>
<evidence type="ECO:0000256" key="7">
    <source>
        <dbReference type="ARBA" id="ARBA00023239"/>
    </source>
</evidence>
<keyword evidence="10" id="KW-1185">Reference proteome</keyword>
<keyword evidence="4 8" id="KW-0378">Hydrolase</keyword>
<dbReference type="GO" id="GO:0008233">
    <property type="term" value="F:peptidase activity"/>
    <property type="evidence" value="ECO:0007669"/>
    <property type="project" value="UniProtKB-KW"/>
</dbReference>
<comment type="similarity">
    <text evidence="1 8">Belongs to the SOS response-associated peptidase family.</text>
</comment>
<keyword evidence="7" id="KW-0456">Lyase</keyword>
<dbReference type="EC" id="3.4.-.-" evidence="8"/>
<gene>
    <name evidence="9" type="ORF">LrDSM24759_13390</name>
</gene>
<dbReference type="GO" id="GO:0006508">
    <property type="term" value="P:proteolysis"/>
    <property type="evidence" value="ECO:0007669"/>
    <property type="project" value="UniProtKB-KW"/>
</dbReference>
<evidence type="ECO:0000313" key="10">
    <source>
        <dbReference type="Proteomes" id="UP000257317"/>
    </source>
</evidence>
<sequence length="206" mass="24353">MCSHFQLPPLHKIEKYLKEDLDLPLVPVDFPKEEFKDATEIFPKRKSLVLLYQDDKLQLQIMDWGYPSPFKPNQVLNNARVERFFEPQRSMWDKSFARQRCIVLTNQFFESSRNTYTLSNGKTYHEEFSFKSATQPLTMIAAIYDEKHFALVTTDSNETVLAAHPRMPLVITPNELRKWLFQNFTSLIDRKQVKLTRTLLPHRESV</sequence>
<evidence type="ECO:0000313" key="9">
    <source>
        <dbReference type="EMBL" id="GBG05425.1"/>
    </source>
</evidence>
<dbReference type="PANTHER" id="PTHR13604:SF0">
    <property type="entry name" value="ABASIC SITE PROCESSING PROTEIN HMCES"/>
    <property type="match status" value="1"/>
</dbReference>
<dbReference type="OrthoDB" id="9782620at2"/>
<dbReference type="Proteomes" id="UP000257317">
    <property type="component" value="Unassembled WGS sequence"/>
</dbReference>
<dbReference type="Gene3D" id="3.90.1680.10">
    <property type="entry name" value="SOS response associated peptidase-like"/>
    <property type="match status" value="1"/>
</dbReference>
<organism evidence="9 10">
    <name type="scientific">Lactobacillus rodentium</name>
    <dbReference type="NCBI Taxonomy" id="947835"/>
    <lineage>
        <taxon>Bacteria</taxon>
        <taxon>Bacillati</taxon>
        <taxon>Bacillota</taxon>
        <taxon>Bacilli</taxon>
        <taxon>Lactobacillales</taxon>
        <taxon>Lactobacillaceae</taxon>
        <taxon>Lactobacillus</taxon>
    </lineage>
</organism>
<protein>
    <recommendedName>
        <fullName evidence="8">Abasic site processing protein</fullName>
        <ecNumber evidence="8">3.4.-.-</ecNumber>
    </recommendedName>
</protein>
<keyword evidence="2 8" id="KW-0645">Protease</keyword>
<reference evidence="10" key="1">
    <citation type="submission" date="2018-03" db="EMBL/GenBank/DDBJ databases">
        <title>New taxa in the Lactobacillus gasseri group.</title>
        <authorList>
            <person name="Tanizawa Y."/>
            <person name="Tohno M."/>
            <person name="Endo A."/>
            <person name="Arita M."/>
        </authorList>
    </citation>
    <scope>NUCLEOTIDE SEQUENCE [LARGE SCALE GENOMIC DNA]</scope>
    <source>
        <strain evidence="10">DSM 24759</strain>
    </source>
</reference>
<dbReference type="PANTHER" id="PTHR13604">
    <property type="entry name" value="DC12-RELATED"/>
    <property type="match status" value="1"/>
</dbReference>
<dbReference type="Pfam" id="PF02586">
    <property type="entry name" value="SRAP"/>
    <property type="match status" value="1"/>
</dbReference>
<evidence type="ECO:0000256" key="5">
    <source>
        <dbReference type="ARBA" id="ARBA00023124"/>
    </source>
</evidence>
<dbReference type="AlphaFoldDB" id="A0A2Z6TEE0"/>